<comment type="caution">
    <text evidence="1">The sequence shown here is derived from an EMBL/GenBank/DDBJ whole genome shotgun (WGS) entry which is preliminary data.</text>
</comment>
<accession>A0ABQ6I8D3</accession>
<reference evidence="2" key="1">
    <citation type="journal article" date="2019" name="Int. J. Syst. Evol. Microbiol.">
        <title>The Global Catalogue of Microorganisms (GCM) 10K type strain sequencing project: providing services to taxonomists for standard genome sequencing and annotation.</title>
        <authorList>
            <consortium name="The Broad Institute Genomics Platform"/>
            <consortium name="The Broad Institute Genome Sequencing Center for Infectious Disease"/>
            <person name="Wu L."/>
            <person name="Ma J."/>
        </authorList>
    </citation>
    <scope>NUCLEOTIDE SEQUENCE [LARGE SCALE GENOMIC DNA]</scope>
    <source>
        <strain evidence="2">NBRC 112299</strain>
    </source>
</reference>
<evidence type="ECO:0000313" key="1">
    <source>
        <dbReference type="EMBL" id="GMA34077.1"/>
    </source>
</evidence>
<keyword evidence="2" id="KW-1185">Reference proteome</keyword>
<proteinExistence type="predicted"/>
<evidence type="ECO:0000313" key="2">
    <source>
        <dbReference type="Proteomes" id="UP001157125"/>
    </source>
</evidence>
<dbReference type="Proteomes" id="UP001157125">
    <property type="component" value="Unassembled WGS sequence"/>
</dbReference>
<gene>
    <name evidence="1" type="ORF">GCM10025876_02810</name>
</gene>
<protein>
    <submittedName>
        <fullName evidence="1">Uncharacterized protein</fullName>
    </submittedName>
</protein>
<sequence length="122" mass="13334">MDHTATASRPRADVSHRMADSRAVRVLMSRPPLGMKRGMVVAAGEATLNARSPAREEAHTDETCSECTGGRLILHEVSAISGVRDAMTTNEPARMWQFSKFALNPRRGVTFAHISCHDECDA</sequence>
<organism evidence="1 2">
    <name type="scientific">Demequina litorisediminis</name>
    <dbReference type="NCBI Taxonomy" id="1849022"/>
    <lineage>
        <taxon>Bacteria</taxon>
        <taxon>Bacillati</taxon>
        <taxon>Actinomycetota</taxon>
        <taxon>Actinomycetes</taxon>
        <taxon>Micrococcales</taxon>
        <taxon>Demequinaceae</taxon>
        <taxon>Demequina</taxon>
    </lineage>
</organism>
<name>A0ABQ6I8D3_9MICO</name>
<dbReference type="EMBL" id="BSUN01000001">
    <property type="protein sequence ID" value="GMA34077.1"/>
    <property type="molecule type" value="Genomic_DNA"/>
</dbReference>